<dbReference type="PANTHER" id="PTHR10380">
    <property type="entry name" value="CUTICLE PROTEIN"/>
    <property type="match status" value="1"/>
</dbReference>
<dbReference type="PROSITE" id="PS51155">
    <property type="entry name" value="CHIT_BIND_RR_2"/>
    <property type="match status" value="1"/>
</dbReference>
<sequence>MKFIILLALALAAVAVAAPPEPPKIIRSAFEQQPEGSYVFGFETDDGIVRDETGELKELLDEDKKPHTVVVVRGSYAYTDKDGKRETINYFADETGYHAEGDSIPKPVSRR</sequence>
<dbReference type="EMBL" id="JN082715">
    <property type="protein sequence ID" value="AER27813.1"/>
    <property type="molecule type" value="mRNA"/>
</dbReference>
<dbReference type="PRINTS" id="PR00947">
    <property type="entry name" value="CUTICLE"/>
</dbReference>
<feature type="chain" id="PRO_5003509826" evidence="4">
    <location>
        <begin position="18"/>
        <end position="111"/>
    </location>
</feature>
<gene>
    <name evidence="5" type="primary">LCP1</name>
</gene>
<name>G8FVP5_ANTYA</name>
<dbReference type="Pfam" id="PF00379">
    <property type="entry name" value="Chitin_bind_4"/>
    <property type="match status" value="1"/>
</dbReference>
<accession>G8FVP5</accession>
<proteinExistence type="evidence at transcript level"/>
<organism evidence="5">
    <name type="scientific">Antheraea yamamai</name>
    <name type="common">Japanese oak silkmoth</name>
    <dbReference type="NCBI Taxonomy" id="7121"/>
    <lineage>
        <taxon>Eukaryota</taxon>
        <taxon>Metazoa</taxon>
        <taxon>Ecdysozoa</taxon>
        <taxon>Arthropoda</taxon>
        <taxon>Hexapoda</taxon>
        <taxon>Insecta</taxon>
        <taxon>Pterygota</taxon>
        <taxon>Neoptera</taxon>
        <taxon>Endopterygota</taxon>
        <taxon>Lepidoptera</taxon>
        <taxon>Glossata</taxon>
        <taxon>Ditrysia</taxon>
        <taxon>Bombycoidea</taxon>
        <taxon>Saturniidae</taxon>
        <taxon>Saturniinae</taxon>
        <taxon>Saturniini</taxon>
        <taxon>Antheraea</taxon>
    </lineage>
</organism>
<reference evidence="5" key="1">
    <citation type="submission" date="2011-05" db="EMBL/GenBank/DDBJ databases">
        <title>Identification of cuticular protein genes in the Japanese oak silkworm, Antheraea yamamai.</title>
        <authorList>
            <person name="Kim S.-R."/>
            <person name="Hwang J.-S."/>
            <person name="Park S.-W."/>
            <person name="Goo T.-W."/>
            <person name="Kang P.-D."/>
            <person name="Kang S.-W."/>
        </authorList>
    </citation>
    <scope>NUCLEOTIDE SEQUENCE</scope>
</reference>
<dbReference type="AlphaFoldDB" id="G8FVP5"/>
<dbReference type="GO" id="GO:0008010">
    <property type="term" value="F:structural constituent of chitin-based larval cuticle"/>
    <property type="evidence" value="ECO:0007669"/>
    <property type="project" value="TreeGrafter"/>
</dbReference>
<evidence type="ECO:0000256" key="1">
    <source>
        <dbReference type="ARBA" id="ARBA00022460"/>
    </source>
</evidence>
<protein>
    <submittedName>
        <fullName evidence="5">Larval cuticular protein 1</fullName>
    </submittedName>
</protein>
<feature type="signal peptide" evidence="4">
    <location>
        <begin position="1"/>
        <end position="17"/>
    </location>
</feature>
<evidence type="ECO:0000256" key="3">
    <source>
        <dbReference type="PROSITE-ProRule" id="PRU00497"/>
    </source>
</evidence>
<dbReference type="InterPro" id="IPR000618">
    <property type="entry name" value="Insect_cuticle"/>
</dbReference>
<evidence type="ECO:0000256" key="2">
    <source>
        <dbReference type="ARBA" id="ARBA00022729"/>
    </source>
</evidence>
<dbReference type="PANTHER" id="PTHR10380:SF173">
    <property type="entry name" value="CUTICULAR PROTEIN 47EF, ISOFORM C-RELATED"/>
    <property type="match status" value="1"/>
</dbReference>
<dbReference type="GO" id="GO:0062129">
    <property type="term" value="C:chitin-based extracellular matrix"/>
    <property type="evidence" value="ECO:0007669"/>
    <property type="project" value="TreeGrafter"/>
</dbReference>
<evidence type="ECO:0000313" key="5">
    <source>
        <dbReference type="EMBL" id="AER27813.1"/>
    </source>
</evidence>
<dbReference type="InterPro" id="IPR050468">
    <property type="entry name" value="Cuticle_Struct_Prot"/>
</dbReference>
<dbReference type="PROSITE" id="PS00233">
    <property type="entry name" value="CHIT_BIND_RR_1"/>
    <property type="match status" value="1"/>
</dbReference>
<keyword evidence="1 3" id="KW-0193">Cuticle</keyword>
<dbReference type="InterPro" id="IPR031311">
    <property type="entry name" value="CHIT_BIND_RR_consensus"/>
</dbReference>
<evidence type="ECO:0000256" key="4">
    <source>
        <dbReference type="SAM" id="SignalP"/>
    </source>
</evidence>
<keyword evidence="2 4" id="KW-0732">Signal</keyword>